<keyword evidence="14" id="KW-1185">Reference proteome</keyword>
<dbReference type="GO" id="GO:0004674">
    <property type="term" value="F:protein serine/threonine kinase activity"/>
    <property type="evidence" value="ECO:0007669"/>
    <property type="project" value="UniProtKB-KW"/>
</dbReference>
<keyword evidence="10" id="KW-0812">Transmembrane</keyword>
<evidence type="ECO:0000256" key="1">
    <source>
        <dbReference type="ARBA" id="ARBA00012513"/>
    </source>
</evidence>
<dbReference type="FunFam" id="3.30.200.20:FF:000035">
    <property type="entry name" value="Serine/threonine protein kinase Stk1"/>
    <property type="match status" value="1"/>
</dbReference>
<feature type="region of interest" description="Disordered" evidence="9">
    <location>
        <begin position="523"/>
        <end position="547"/>
    </location>
</feature>
<dbReference type="CDD" id="cd06577">
    <property type="entry name" value="PASTA_pknB"/>
    <property type="match status" value="3"/>
</dbReference>
<name>A0A9W6S9S2_9ACTN</name>
<dbReference type="GO" id="GO:0005524">
    <property type="term" value="F:ATP binding"/>
    <property type="evidence" value="ECO:0007669"/>
    <property type="project" value="UniProtKB-KW"/>
</dbReference>
<dbReference type="EMBL" id="BSTK01000014">
    <property type="protein sequence ID" value="GLY89658.1"/>
    <property type="molecule type" value="Genomic_DNA"/>
</dbReference>
<keyword evidence="10" id="KW-0472">Membrane</keyword>
<comment type="catalytic activity">
    <reaction evidence="8">
        <text>L-seryl-[protein] + ATP = O-phospho-L-seryl-[protein] + ADP + H(+)</text>
        <dbReference type="Rhea" id="RHEA:17989"/>
        <dbReference type="Rhea" id="RHEA-COMP:9863"/>
        <dbReference type="Rhea" id="RHEA-COMP:11604"/>
        <dbReference type="ChEBI" id="CHEBI:15378"/>
        <dbReference type="ChEBI" id="CHEBI:29999"/>
        <dbReference type="ChEBI" id="CHEBI:30616"/>
        <dbReference type="ChEBI" id="CHEBI:83421"/>
        <dbReference type="ChEBI" id="CHEBI:456216"/>
        <dbReference type="EC" id="2.7.11.1"/>
    </reaction>
</comment>
<evidence type="ECO:0000256" key="6">
    <source>
        <dbReference type="ARBA" id="ARBA00022840"/>
    </source>
</evidence>
<dbReference type="SUPFAM" id="SSF56112">
    <property type="entry name" value="Protein kinase-like (PK-like)"/>
    <property type="match status" value="1"/>
</dbReference>
<dbReference type="RefSeq" id="WP_285580056.1">
    <property type="nucleotide sequence ID" value="NZ_BSTK01000014.1"/>
</dbReference>
<dbReference type="Gene3D" id="3.30.200.20">
    <property type="entry name" value="Phosphorylase Kinase, domain 1"/>
    <property type="match status" value="1"/>
</dbReference>
<dbReference type="PROSITE" id="PS51178">
    <property type="entry name" value="PASTA"/>
    <property type="match status" value="3"/>
</dbReference>
<feature type="domain" description="PASTA" evidence="12">
    <location>
        <begin position="359"/>
        <end position="425"/>
    </location>
</feature>
<dbReference type="Pfam" id="PF03793">
    <property type="entry name" value="PASTA"/>
    <property type="match status" value="3"/>
</dbReference>
<protein>
    <recommendedName>
        <fullName evidence="1">non-specific serine/threonine protein kinase</fullName>
        <ecNumber evidence="1">2.7.11.1</ecNumber>
    </recommendedName>
</protein>
<proteinExistence type="predicted"/>
<keyword evidence="6" id="KW-0067">ATP-binding</keyword>
<feature type="domain" description="Protein kinase" evidence="11">
    <location>
        <begin position="18"/>
        <end position="274"/>
    </location>
</feature>
<evidence type="ECO:0000256" key="4">
    <source>
        <dbReference type="ARBA" id="ARBA00022741"/>
    </source>
</evidence>
<dbReference type="GO" id="GO:0045717">
    <property type="term" value="P:negative regulation of fatty acid biosynthetic process"/>
    <property type="evidence" value="ECO:0007669"/>
    <property type="project" value="UniProtKB-ARBA"/>
</dbReference>
<keyword evidence="4" id="KW-0547">Nucleotide-binding</keyword>
<dbReference type="InterPro" id="IPR011009">
    <property type="entry name" value="Kinase-like_dom_sf"/>
</dbReference>
<evidence type="ECO:0000256" key="3">
    <source>
        <dbReference type="ARBA" id="ARBA00022679"/>
    </source>
</evidence>
<evidence type="ECO:0000256" key="8">
    <source>
        <dbReference type="ARBA" id="ARBA00048679"/>
    </source>
</evidence>
<evidence type="ECO:0000313" key="13">
    <source>
        <dbReference type="EMBL" id="GLY89658.1"/>
    </source>
</evidence>
<keyword evidence="5 13" id="KW-0418">Kinase</keyword>
<dbReference type="SMART" id="SM00740">
    <property type="entry name" value="PASTA"/>
    <property type="match status" value="3"/>
</dbReference>
<dbReference type="CDD" id="cd14014">
    <property type="entry name" value="STKc_PknB_like"/>
    <property type="match status" value="1"/>
</dbReference>
<comment type="caution">
    <text evidence="13">The sequence shown here is derived from an EMBL/GenBank/DDBJ whole genome shotgun (WGS) entry which is preliminary data.</text>
</comment>
<dbReference type="NCBIfam" id="NF033483">
    <property type="entry name" value="PknB_PASTA_kin"/>
    <property type="match status" value="1"/>
</dbReference>
<evidence type="ECO:0000256" key="10">
    <source>
        <dbReference type="SAM" id="Phobius"/>
    </source>
</evidence>
<sequence>METTAADPLIGQVLNGRYLVRSHVARGGMATVYAGHDTKLDRTVAIKVMHAGLAADQEFVRRFIGEAKHAAALSHPNVVAVYDQGADNGQVFLVMEYVPGRTARALLTERGRLGPREALGVMQPVLAALGAAHRAGLVHRDVKPENVLLTEDGQVKVADFGLARAETASRQTRTGMIIGTVGYLAPEQVLSGEADARTDVYAAGIMLFELLTGHQPYQAGTPLAVAYMHVNEVVPPPSSLIAGLPPQLDALVVGATDRDPARRPPDADRFHAAVAEAVRALPPEDTMRNLTVNSPSPPVVPYGATQGLNPHTMAIPAHEVPAPPALRERLMRPPGLYGLLAACAVLVLVLAGVVVQTAGNTKHVPKLVGLSETDARLQADKQDLKVKIGSARYDPGVPRDKVAAVQPAAGTEVKKGAVLTLILSRGNRPVTVPNVVNQQLDQARQRLRQAGLRPGEQVRKASTTVPAGHVIGTVPPAGKKQDPADPVTLVVSSGITMPDLTNLTPDQAAQKLARLGLNVHWQRRDPAGGQRPNTVIGQNPHAGRHVSRGDNVQVTVTKNKGRCRGWNPFCKKGHGGDQDEG</sequence>
<dbReference type="Proteomes" id="UP001165074">
    <property type="component" value="Unassembled WGS sequence"/>
</dbReference>
<dbReference type="Gene3D" id="3.30.10.20">
    <property type="match status" value="3"/>
</dbReference>
<evidence type="ECO:0000256" key="5">
    <source>
        <dbReference type="ARBA" id="ARBA00022777"/>
    </source>
</evidence>
<dbReference type="SMART" id="SM00220">
    <property type="entry name" value="S_TKc"/>
    <property type="match status" value="1"/>
</dbReference>
<feature type="domain" description="PASTA" evidence="12">
    <location>
        <begin position="494"/>
        <end position="558"/>
    </location>
</feature>
<evidence type="ECO:0000256" key="2">
    <source>
        <dbReference type="ARBA" id="ARBA00022527"/>
    </source>
</evidence>
<keyword evidence="3" id="KW-0808">Transferase</keyword>
<gene>
    <name evidence="13" type="ORF">Airi02_075870</name>
</gene>
<dbReference type="PANTHER" id="PTHR43289">
    <property type="entry name" value="MITOGEN-ACTIVATED PROTEIN KINASE KINASE KINASE 20-RELATED"/>
    <property type="match status" value="1"/>
</dbReference>
<dbReference type="FunFam" id="1.10.510.10:FF:000021">
    <property type="entry name" value="Serine/threonine protein kinase"/>
    <property type="match status" value="1"/>
</dbReference>
<dbReference type="InterPro" id="IPR005543">
    <property type="entry name" value="PASTA_dom"/>
</dbReference>
<keyword evidence="2 13" id="KW-0723">Serine/threonine-protein kinase</keyword>
<dbReference type="InterPro" id="IPR008271">
    <property type="entry name" value="Ser/Thr_kinase_AS"/>
</dbReference>
<dbReference type="InterPro" id="IPR000719">
    <property type="entry name" value="Prot_kinase_dom"/>
</dbReference>
<organism evidence="13 14">
    <name type="scientific">Actinoallomurus iriomotensis</name>
    <dbReference type="NCBI Taxonomy" id="478107"/>
    <lineage>
        <taxon>Bacteria</taxon>
        <taxon>Bacillati</taxon>
        <taxon>Actinomycetota</taxon>
        <taxon>Actinomycetes</taxon>
        <taxon>Streptosporangiales</taxon>
        <taxon>Thermomonosporaceae</taxon>
        <taxon>Actinoallomurus</taxon>
    </lineage>
</organism>
<feature type="transmembrane region" description="Helical" evidence="10">
    <location>
        <begin position="336"/>
        <end position="355"/>
    </location>
</feature>
<dbReference type="PANTHER" id="PTHR43289:SF34">
    <property type="entry name" value="SERINE_THREONINE-PROTEIN KINASE YBDM-RELATED"/>
    <property type="match status" value="1"/>
</dbReference>
<feature type="domain" description="PASTA" evidence="12">
    <location>
        <begin position="426"/>
        <end position="493"/>
    </location>
</feature>
<accession>A0A9W6S9S2</accession>
<keyword evidence="10" id="KW-1133">Transmembrane helix</keyword>
<evidence type="ECO:0000259" key="12">
    <source>
        <dbReference type="PROSITE" id="PS51178"/>
    </source>
</evidence>
<reference evidence="13" key="1">
    <citation type="submission" date="2023-03" db="EMBL/GenBank/DDBJ databases">
        <title>Actinoallomurus iriomotensis NBRC 103684.</title>
        <authorList>
            <person name="Ichikawa N."/>
            <person name="Sato H."/>
            <person name="Tonouchi N."/>
        </authorList>
    </citation>
    <scope>NUCLEOTIDE SEQUENCE</scope>
    <source>
        <strain evidence="13">NBRC 103684</strain>
    </source>
</reference>
<dbReference type="AlphaFoldDB" id="A0A9W6S9S2"/>
<comment type="catalytic activity">
    <reaction evidence="7">
        <text>L-threonyl-[protein] + ATP = O-phospho-L-threonyl-[protein] + ADP + H(+)</text>
        <dbReference type="Rhea" id="RHEA:46608"/>
        <dbReference type="Rhea" id="RHEA-COMP:11060"/>
        <dbReference type="Rhea" id="RHEA-COMP:11605"/>
        <dbReference type="ChEBI" id="CHEBI:15378"/>
        <dbReference type="ChEBI" id="CHEBI:30013"/>
        <dbReference type="ChEBI" id="CHEBI:30616"/>
        <dbReference type="ChEBI" id="CHEBI:61977"/>
        <dbReference type="ChEBI" id="CHEBI:456216"/>
        <dbReference type="EC" id="2.7.11.1"/>
    </reaction>
</comment>
<dbReference type="Pfam" id="PF00069">
    <property type="entry name" value="Pkinase"/>
    <property type="match status" value="1"/>
</dbReference>
<evidence type="ECO:0000259" key="11">
    <source>
        <dbReference type="PROSITE" id="PS50011"/>
    </source>
</evidence>
<dbReference type="PROSITE" id="PS00108">
    <property type="entry name" value="PROTEIN_KINASE_ST"/>
    <property type="match status" value="1"/>
</dbReference>
<evidence type="ECO:0000256" key="7">
    <source>
        <dbReference type="ARBA" id="ARBA00047899"/>
    </source>
</evidence>
<evidence type="ECO:0000313" key="14">
    <source>
        <dbReference type="Proteomes" id="UP001165074"/>
    </source>
</evidence>
<evidence type="ECO:0000256" key="9">
    <source>
        <dbReference type="SAM" id="MobiDB-lite"/>
    </source>
</evidence>
<dbReference type="PROSITE" id="PS50011">
    <property type="entry name" value="PROTEIN_KINASE_DOM"/>
    <property type="match status" value="1"/>
</dbReference>
<dbReference type="Gene3D" id="1.10.510.10">
    <property type="entry name" value="Transferase(Phosphotransferase) domain 1"/>
    <property type="match status" value="1"/>
</dbReference>
<dbReference type="EC" id="2.7.11.1" evidence="1"/>